<dbReference type="InterPro" id="IPR011545">
    <property type="entry name" value="DEAD/DEAH_box_helicase_dom"/>
</dbReference>
<dbReference type="Pfam" id="PF00270">
    <property type="entry name" value="DEAD"/>
    <property type="match status" value="1"/>
</dbReference>
<dbReference type="CDD" id="cd17930">
    <property type="entry name" value="DEXHc_cas3"/>
    <property type="match status" value="1"/>
</dbReference>
<organism evidence="12 13">
    <name type="scientific">Insulibacter thermoxylanivorax</name>
    <dbReference type="NCBI Taxonomy" id="2749268"/>
    <lineage>
        <taxon>Bacteria</taxon>
        <taxon>Bacillati</taxon>
        <taxon>Bacillota</taxon>
        <taxon>Bacilli</taxon>
        <taxon>Bacillales</taxon>
        <taxon>Paenibacillaceae</taxon>
        <taxon>Insulibacter</taxon>
    </lineage>
</organism>
<dbReference type="Pfam" id="PF22590">
    <property type="entry name" value="Cas3-like_C_2"/>
    <property type="match status" value="1"/>
</dbReference>
<comment type="similarity">
    <text evidence="1">In the N-terminal section; belongs to the CRISPR-associated nuclease Cas3-HD family.</text>
</comment>
<dbReference type="SMART" id="SM00487">
    <property type="entry name" value="DEXDc"/>
    <property type="match status" value="1"/>
</dbReference>
<dbReference type="InterPro" id="IPR027417">
    <property type="entry name" value="P-loop_NTPase"/>
</dbReference>
<evidence type="ECO:0000256" key="8">
    <source>
        <dbReference type="ARBA" id="ARBA00022840"/>
    </source>
</evidence>
<keyword evidence="7" id="KW-0347">Helicase</keyword>
<evidence type="ECO:0000259" key="10">
    <source>
        <dbReference type="PROSITE" id="PS51192"/>
    </source>
</evidence>
<evidence type="ECO:0000256" key="3">
    <source>
        <dbReference type="ARBA" id="ARBA00022722"/>
    </source>
</evidence>
<dbReference type="GO" id="GO:0046872">
    <property type="term" value="F:metal ion binding"/>
    <property type="evidence" value="ECO:0007669"/>
    <property type="project" value="UniProtKB-KW"/>
</dbReference>
<reference evidence="12" key="1">
    <citation type="submission" date="2020-08" db="EMBL/GenBank/DDBJ databases">
        <authorList>
            <person name="Uke A."/>
            <person name="Chhe C."/>
            <person name="Baramee S."/>
            <person name="Kosugi A."/>
        </authorList>
    </citation>
    <scope>NUCLEOTIDE SEQUENCE</scope>
    <source>
        <strain evidence="12">DA-C8</strain>
    </source>
</reference>
<dbReference type="InterPro" id="IPR006483">
    <property type="entry name" value="CRISPR-assoc_Cas3_HD"/>
</dbReference>
<proteinExistence type="inferred from homology"/>
<dbReference type="InterPro" id="IPR052511">
    <property type="entry name" value="ATP-dep_Helicase"/>
</dbReference>
<dbReference type="NCBIfam" id="TIGR01587">
    <property type="entry name" value="cas3_core"/>
    <property type="match status" value="1"/>
</dbReference>
<dbReference type="SMART" id="SM00490">
    <property type="entry name" value="HELICc"/>
    <property type="match status" value="1"/>
</dbReference>
<dbReference type="PANTHER" id="PTHR47962:SF5">
    <property type="entry name" value="ATP-DEPENDENT HELICASE LHR-RELATED"/>
    <property type="match status" value="1"/>
</dbReference>
<dbReference type="PROSITE" id="PS51192">
    <property type="entry name" value="HELICASE_ATP_BIND_1"/>
    <property type="match status" value="1"/>
</dbReference>
<evidence type="ECO:0000256" key="1">
    <source>
        <dbReference type="ARBA" id="ARBA00006847"/>
    </source>
</evidence>
<reference evidence="12" key="2">
    <citation type="journal article" date="2021" name="Data Brief">
        <title>Draft genome sequence data of the facultative, thermophilic, xylanolytic bacterium Paenibacillus sp. strain DA-C8.</title>
        <authorList>
            <person name="Chhe C."/>
            <person name="Uke A."/>
            <person name="Baramee S."/>
            <person name="Ungkulpasvich U."/>
            <person name="Tachaapaikoon C."/>
            <person name="Pason P."/>
            <person name="Waeonukul R."/>
            <person name="Ratanakhanokchai K."/>
            <person name="Kosugi A."/>
        </authorList>
    </citation>
    <scope>NUCLEOTIDE SEQUENCE</scope>
    <source>
        <strain evidence="12">DA-C8</strain>
    </source>
</reference>
<evidence type="ECO:0000256" key="4">
    <source>
        <dbReference type="ARBA" id="ARBA00022723"/>
    </source>
</evidence>
<dbReference type="GO" id="GO:0003677">
    <property type="term" value="F:DNA binding"/>
    <property type="evidence" value="ECO:0007669"/>
    <property type="project" value="TreeGrafter"/>
</dbReference>
<dbReference type="InterPro" id="IPR003607">
    <property type="entry name" value="HD/PDEase_dom"/>
</dbReference>
<keyword evidence="8" id="KW-0067">ATP-binding</keyword>
<evidence type="ECO:0000256" key="6">
    <source>
        <dbReference type="ARBA" id="ARBA00022801"/>
    </source>
</evidence>
<dbReference type="Pfam" id="PF01966">
    <property type="entry name" value="HD"/>
    <property type="match status" value="1"/>
</dbReference>
<dbReference type="GO" id="GO:0004386">
    <property type="term" value="F:helicase activity"/>
    <property type="evidence" value="ECO:0007669"/>
    <property type="project" value="UniProtKB-KW"/>
</dbReference>
<evidence type="ECO:0000256" key="5">
    <source>
        <dbReference type="ARBA" id="ARBA00022741"/>
    </source>
</evidence>
<feature type="domain" description="Helicase ATP-binding" evidence="10">
    <location>
        <begin position="268"/>
        <end position="464"/>
    </location>
</feature>
<dbReference type="NCBIfam" id="TIGR01596">
    <property type="entry name" value="cas3_HD"/>
    <property type="match status" value="1"/>
</dbReference>
<accession>A0A916QC35</accession>
<evidence type="ECO:0000256" key="2">
    <source>
        <dbReference type="ARBA" id="ARBA00009046"/>
    </source>
</evidence>
<dbReference type="AlphaFoldDB" id="A0A916QC35"/>
<keyword evidence="5" id="KW-0547">Nucleotide-binding</keyword>
<dbReference type="GO" id="GO:0005524">
    <property type="term" value="F:ATP binding"/>
    <property type="evidence" value="ECO:0007669"/>
    <property type="project" value="UniProtKB-KW"/>
</dbReference>
<evidence type="ECO:0000313" key="12">
    <source>
        <dbReference type="EMBL" id="GFR37845.1"/>
    </source>
</evidence>
<dbReference type="InterPro" id="IPR054712">
    <property type="entry name" value="Cas3-like_dom"/>
</dbReference>
<dbReference type="SMART" id="SM00471">
    <property type="entry name" value="HDc"/>
    <property type="match status" value="1"/>
</dbReference>
<dbReference type="Gene3D" id="3.40.50.300">
    <property type="entry name" value="P-loop containing nucleotide triphosphate hydrolases"/>
    <property type="match status" value="2"/>
</dbReference>
<dbReference type="EMBL" id="BMAQ01000008">
    <property type="protein sequence ID" value="GFR37845.1"/>
    <property type="molecule type" value="Genomic_DNA"/>
</dbReference>
<dbReference type="SUPFAM" id="SSF109604">
    <property type="entry name" value="HD-domain/PDEase-like"/>
    <property type="match status" value="1"/>
</dbReference>
<dbReference type="InterPro" id="IPR038257">
    <property type="entry name" value="CRISPR-assoc_Cas3_HD_sf"/>
</dbReference>
<evidence type="ECO:0000256" key="9">
    <source>
        <dbReference type="ARBA" id="ARBA00023118"/>
    </source>
</evidence>
<sequence length="816" mass="94307">MTVVYIAHVREYDKAIQSVRDHLIGVCHLAERYGEKLGLRSVAGLAGLLHDLGKYSDSFQSYIQTAAFHPEDSNYRRGEVDHSTAGGKLLFSLLHHEETSFHEKLLAEIVSNAIISHHSNLQDYISPNMDSDFLRRVRDKELPEYEQAVERFFEDTISREELSDYISAAVDELRQYTAYSPEQCFFLSKFIFSCLIDADRTDTRRFEEQREAEGKDEEGSSHEYTQQTFLFERYYHRLLDHLAALKDNNQAKGTINELRAQMSDACDEFASKPSGIYTLSIPTGGGKTFASLRYALKHALEFKKHRIIYVVPYTTIIEQNAQEVRQILADDEHILEHHSNIIEDNTLHIEQGDEADDGLITQRERLKLARDNWDSPIIFTTLVQFLNVFYAKGNRNTRRLHNLSHSVIIFDEVQKVPVHCISLFNEALNFLKQTAHCSILLCTATQPTLERVKHSLLKDRDGEIVSDLEFVSKAFKRVELVDRIDKPMTNEQLAAWIQTEIEEWGSTLVILNTKKVVKDLYLLLKETSIPVYHLSTSMCASHRKDQLKEIREMLNRKIPFVCVTTQLIEAGVDVSFRCVIRSLAGLDSIAQAAGRCNRHGEELSRNVYIIRHAEEKLKSLKEIEIGGSISASLIGIFNKKAERYGGSLLFQRAMEDYFTHFYRKMESSLNYYVPEVNNEMTKLLMSHPKENSYINHYYRKTGKPFPLCLCGSYRTAAEHFQVIDEPTTSVIVPYHRGREIIAQLNSIEWIEDLNQLLKEAQHYIVNLYPQEWRILRQEGAIVEHLDGMIYELRENWYSKEYGVDLMGEGELEFISW</sequence>
<dbReference type="GO" id="GO:0051607">
    <property type="term" value="P:defense response to virus"/>
    <property type="evidence" value="ECO:0007669"/>
    <property type="project" value="UniProtKB-KW"/>
</dbReference>
<keyword evidence="3" id="KW-0540">Nuclease</keyword>
<feature type="domain" description="HD Cas3-type" evidence="11">
    <location>
        <begin position="12"/>
        <end position="201"/>
    </location>
</feature>
<comment type="similarity">
    <text evidence="2">In the central section; belongs to the CRISPR-associated helicase Cas3 family.</text>
</comment>
<dbReference type="GO" id="GO:0016887">
    <property type="term" value="F:ATP hydrolysis activity"/>
    <property type="evidence" value="ECO:0007669"/>
    <property type="project" value="TreeGrafter"/>
</dbReference>
<name>A0A916QC35_9BACL</name>
<keyword evidence="6" id="KW-0378">Hydrolase</keyword>
<evidence type="ECO:0000256" key="7">
    <source>
        <dbReference type="ARBA" id="ARBA00022806"/>
    </source>
</evidence>
<keyword evidence="4" id="KW-0479">Metal-binding</keyword>
<dbReference type="PROSITE" id="PS51643">
    <property type="entry name" value="HD_CAS3"/>
    <property type="match status" value="1"/>
</dbReference>
<comment type="caution">
    <text evidence="12">The sequence shown here is derived from an EMBL/GenBank/DDBJ whole genome shotgun (WGS) entry which is preliminary data.</text>
</comment>
<dbReference type="GO" id="GO:0004518">
    <property type="term" value="F:nuclease activity"/>
    <property type="evidence" value="ECO:0007669"/>
    <property type="project" value="UniProtKB-KW"/>
</dbReference>
<dbReference type="CDD" id="cd09641">
    <property type="entry name" value="Cas3''_I"/>
    <property type="match status" value="1"/>
</dbReference>
<evidence type="ECO:0000313" key="13">
    <source>
        <dbReference type="Proteomes" id="UP000654993"/>
    </source>
</evidence>
<dbReference type="InterPro" id="IPR006474">
    <property type="entry name" value="Helicase_Cas3_CRISPR-ass_core"/>
</dbReference>
<dbReference type="PANTHER" id="PTHR47962">
    <property type="entry name" value="ATP-DEPENDENT HELICASE LHR-RELATED-RELATED"/>
    <property type="match status" value="1"/>
</dbReference>
<dbReference type="Proteomes" id="UP000654993">
    <property type="component" value="Unassembled WGS sequence"/>
</dbReference>
<dbReference type="InterPro" id="IPR006674">
    <property type="entry name" value="HD_domain"/>
</dbReference>
<keyword evidence="9" id="KW-0051">Antiviral defense</keyword>
<protein>
    <submittedName>
        <fullName evidence="12">CRISPR-associated helicase/endonuclease Cas3</fullName>
    </submittedName>
</protein>
<keyword evidence="13" id="KW-1185">Reference proteome</keyword>
<gene>
    <name evidence="12" type="ORF">PRECH8_11410</name>
</gene>
<dbReference type="RefSeq" id="WP_242457452.1">
    <property type="nucleotide sequence ID" value="NZ_BMAQ01000008.1"/>
</dbReference>
<dbReference type="InterPro" id="IPR014001">
    <property type="entry name" value="Helicase_ATP-bd"/>
</dbReference>
<evidence type="ECO:0000259" key="11">
    <source>
        <dbReference type="PROSITE" id="PS51643"/>
    </source>
</evidence>
<dbReference type="InterPro" id="IPR001650">
    <property type="entry name" value="Helicase_C-like"/>
</dbReference>
<dbReference type="SUPFAM" id="SSF52540">
    <property type="entry name" value="P-loop containing nucleoside triphosphate hydrolases"/>
    <property type="match status" value="1"/>
</dbReference>
<dbReference type="Gene3D" id="1.10.3210.30">
    <property type="match status" value="1"/>
</dbReference>